<feature type="transmembrane region" description="Helical" evidence="7">
    <location>
        <begin position="143"/>
        <end position="160"/>
    </location>
</feature>
<feature type="transmembrane region" description="Helical" evidence="7">
    <location>
        <begin position="69"/>
        <end position="88"/>
    </location>
</feature>
<evidence type="ECO:0000256" key="5">
    <source>
        <dbReference type="ARBA" id="ARBA00022989"/>
    </source>
</evidence>
<dbReference type="Proteomes" id="UP000247465">
    <property type="component" value="Chromosome"/>
</dbReference>
<feature type="domain" description="MrpA C-terminal/MbhE" evidence="9">
    <location>
        <begin position="35"/>
        <end position="86"/>
    </location>
</feature>
<evidence type="ECO:0000256" key="7">
    <source>
        <dbReference type="SAM" id="Phobius"/>
    </source>
</evidence>
<keyword evidence="4 7" id="KW-0812">Transmembrane</keyword>
<feature type="transmembrane region" description="Helical" evidence="7">
    <location>
        <begin position="109"/>
        <end position="131"/>
    </location>
</feature>
<gene>
    <name evidence="10" type="primary">mrpB</name>
    <name evidence="10" type="ORF">DF168_01613</name>
</gene>
<dbReference type="AlphaFoldDB" id="A0A2Z4AJ11"/>
<evidence type="ECO:0000256" key="4">
    <source>
        <dbReference type="ARBA" id="ARBA00022692"/>
    </source>
</evidence>
<dbReference type="Pfam" id="PF20501">
    <property type="entry name" value="MbhE"/>
    <property type="match status" value="1"/>
</dbReference>
<evidence type="ECO:0000259" key="9">
    <source>
        <dbReference type="Pfam" id="PF20501"/>
    </source>
</evidence>
<dbReference type="Pfam" id="PF04039">
    <property type="entry name" value="MnhB"/>
    <property type="match status" value="1"/>
</dbReference>
<evidence type="ECO:0000313" key="11">
    <source>
        <dbReference type="Proteomes" id="UP000247465"/>
    </source>
</evidence>
<feature type="transmembrane region" description="Helical" evidence="7">
    <location>
        <begin position="172"/>
        <end position="197"/>
    </location>
</feature>
<comment type="similarity">
    <text evidence="2">Belongs to the CPA3 antiporters (TC 2.A.63) subunit B family.</text>
</comment>
<proteinExistence type="inferred from homology"/>
<reference evidence="10 11" key="1">
    <citation type="submission" date="2018-06" db="EMBL/GenBank/DDBJ databases">
        <title>Draft Genome Sequence of a Novel Marine Bacterium Related to the Verrucomicrobia.</title>
        <authorList>
            <person name="Vosseberg J."/>
            <person name="Martijn J."/>
            <person name="Ettema T.J.G."/>
        </authorList>
    </citation>
    <scope>NUCLEOTIDE SEQUENCE [LARGE SCALE GENOMIC DNA]</scope>
    <source>
        <strain evidence="10">TARA_B100001123</strain>
    </source>
</reference>
<dbReference type="InterPro" id="IPR050622">
    <property type="entry name" value="CPA3_antiporter_subunitB"/>
</dbReference>
<evidence type="ECO:0000256" key="2">
    <source>
        <dbReference type="ARBA" id="ARBA00009425"/>
    </source>
</evidence>
<name>A0A2Z4AJ11_9BACT</name>
<dbReference type="InterPro" id="IPR046806">
    <property type="entry name" value="MrpA_C/MbhE"/>
</dbReference>
<keyword evidence="6 7" id="KW-0472">Membrane</keyword>
<dbReference type="KEGG" id="mtar:DF168_01613"/>
<comment type="subcellular location">
    <subcellularLocation>
        <location evidence="1">Cell membrane</location>
        <topology evidence="1">Multi-pass membrane protein</topology>
    </subcellularLocation>
</comment>
<evidence type="ECO:0000256" key="1">
    <source>
        <dbReference type="ARBA" id="ARBA00004651"/>
    </source>
</evidence>
<evidence type="ECO:0000259" key="8">
    <source>
        <dbReference type="Pfam" id="PF04039"/>
    </source>
</evidence>
<dbReference type="PANTHER" id="PTHR33932:SF4">
    <property type="entry name" value="NA(+)_H(+) ANTIPORTER SUBUNIT B"/>
    <property type="match status" value="1"/>
</dbReference>
<dbReference type="PANTHER" id="PTHR33932">
    <property type="entry name" value="NA(+)/H(+) ANTIPORTER SUBUNIT B"/>
    <property type="match status" value="1"/>
</dbReference>
<evidence type="ECO:0000313" key="10">
    <source>
        <dbReference type="EMBL" id="AWT60404.1"/>
    </source>
</evidence>
<keyword evidence="3" id="KW-1003">Cell membrane</keyword>
<organism evidence="10 11">
    <name type="scientific">Candidatus Moanibacter tarae</name>
    <dbReference type="NCBI Taxonomy" id="2200854"/>
    <lineage>
        <taxon>Bacteria</taxon>
        <taxon>Pseudomonadati</taxon>
        <taxon>Verrucomicrobiota</taxon>
        <taxon>Opitutia</taxon>
        <taxon>Puniceicoccales</taxon>
        <taxon>Puniceicoccales incertae sedis</taxon>
        <taxon>Candidatus Moanibacter</taxon>
    </lineage>
</organism>
<sequence>MKFIGLITVLISGSLLIIAVSDFPNWGDPASPASSYRVSNHYITESFAETSVPNLVTAVLADYRGYDTLFETVVIFAAGIAILAILGTREKTETLFGEQDKLDVSGEDLIIDTTVRLIVPVIQLFGLYVIAHGHSSPGGGFQGGIIFGSSLILLSLARNLPYTLRRLSQSRAVLFATVGVLIYAGIGLLCLILGSNFLDYSILGKLLNIPSIQARSLSIFGVEVGVGFTVATVMFVIFANLSSRGRLQDGL</sequence>
<protein>
    <submittedName>
        <fullName evidence="10">Na(+)/H(+) antiporter subunit B</fullName>
    </submittedName>
</protein>
<feature type="transmembrane region" description="Helical" evidence="7">
    <location>
        <begin position="217"/>
        <end position="241"/>
    </location>
</feature>
<dbReference type="InterPro" id="IPR007182">
    <property type="entry name" value="MnhB"/>
</dbReference>
<evidence type="ECO:0000256" key="3">
    <source>
        <dbReference type="ARBA" id="ARBA00022475"/>
    </source>
</evidence>
<feature type="domain" description="Na+/H+ antiporter MnhB subunit-related protein" evidence="8">
    <location>
        <begin position="110"/>
        <end position="234"/>
    </location>
</feature>
<dbReference type="EMBL" id="CP029803">
    <property type="protein sequence ID" value="AWT60404.1"/>
    <property type="molecule type" value="Genomic_DNA"/>
</dbReference>
<keyword evidence="5 7" id="KW-1133">Transmembrane helix</keyword>
<dbReference type="GO" id="GO:0005886">
    <property type="term" value="C:plasma membrane"/>
    <property type="evidence" value="ECO:0007669"/>
    <property type="project" value="UniProtKB-SubCell"/>
</dbReference>
<accession>A0A2Z4AJ11</accession>
<evidence type="ECO:0000256" key="6">
    <source>
        <dbReference type="ARBA" id="ARBA00023136"/>
    </source>
</evidence>